<dbReference type="GO" id="GO:0031982">
    <property type="term" value="C:vesicle"/>
    <property type="evidence" value="ECO:0007669"/>
    <property type="project" value="UniProtKB-SubCell"/>
</dbReference>
<feature type="compositionally biased region" description="Polar residues" evidence="12">
    <location>
        <begin position="309"/>
        <end position="330"/>
    </location>
</feature>
<dbReference type="GO" id="GO:0098588">
    <property type="term" value="C:bounding membrane of organelle"/>
    <property type="evidence" value="ECO:0007669"/>
    <property type="project" value="UniProtKB-ARBA"/>
</dbReference>
<keyword evidence="18" id="KW-1185">Reference proteome</keyword>
<dbReference type="InterPro" id="IPR012493">
    <property type="entry name" value="Renin_rcpt"/>
</dbReference>
<keyword evidence="5" id="KW-0165">Cleavage on pair of basic residues</keyword>
<feature type="region of interest" description="Disordered" evidence="12">
    <location>
        <begin position="260"/>
        <end position="335"/>
    </location>
</feature>
<feature type="compositionally biased region" description="Polar residues" evidence="12">
    <location>
        <begin position="282"/>
        <end position="294"/>
    </location>
</feature>
<dbReference type="Pfam" id="PF07850">
    <property type="entry name" value="Renin_r"/>
    <property type="match status" value="1"/>
</dbReference>
<evidence type="ECO:0000259" key="15">
    <source>
        <dbReference type="Pfam" id="PF07850"/>
    </source>
</evidence>
<proteinExistence type="predicted"/>
<keyword evidence="4" id="KW-1003">Cell membrane</keyword>
<dbReference type="PANTHER" id="PTHR13351">
    <property type="entry name" value="RENIN RECEPTOR"/>
    <property type="match status" value="1"/>
</dbReference>
<keyword evidence="10 13" id="KW-0472">Membrane</keyword>
<reference evidence="17 18" key="1">
    <citation type="journal article" date="2021" name="J. Hered.">
        <title>A chromosome-level genome assembly of the parasitoid wasp, Cotesia glomerata (Hymenoptera: Braconidae).</title>
        <authorList>
            <person name="Pinto B.J."/>
            <person name="Weis J.J."/>
            <person name="Gamble T."/>
            <person name="Ode P.J."/>
            <person name="Paul R."/>
            <person name="Zaspel J.M."/>
        </authorList>
    </citation>
    <scope>NUCLEOTIDE SEQUENCE [LARGE SCALE GENOMIC DNA]</scope>
    <source>
        <strain evidence="17">CgM1</strain>
    </source>
</reference>
<keyword evidence="6 13" id="KW-0812">Transmembrane</keyword>
<evidence type="ECO:0000256" key="11">
    <source>
        <dbReference type="ARBA" id="ARBA00023170"/>
    </source>
</evidence>
<comment type="subcellular location">
    <subcellularLocation>
        <location evidence="2">Cell membrane</location>
        <topology evidence="2">Single-pass type I membrane protein</topology>
    </subcellularLocation>
    <subcellularLocation>
        <location evidence="1">Endoplasmic reticulum membrane</location>
        <topology evidence="1">Single-pass type I membrane protein</topology>
    </subcellularLocation>
    <subcellularLocation>
        <location evidence="3">Vesicle</location>
    </subcellularLocation>
</comment>
<dbReference type="GO" id="GO:0030177">
    <property type="term" value="P:positive regulation of Wnt signaling pathway"/>
    <property type="evidence" value="ECO:0007669"/>
    <property type="project" value="TreeGrafter"/>
</dbReference>
<accession>A0AAV7IX94</accession>
<evidence type="ECO:0008006" key="19">
    <source>
        <dbReference type="Google" id="ProtNLM"/>
    </source>
</evidence>
<protein>
    <recommendedName>
        <fullName evidence="19">Renin receptor</fullName>
    </recommendedName>
</protein>
<comment type="caution">
    <text evidence="17">The sequence shown here is derived from an EMBL/GenBank/DDBJ whole genome shotgun (WGS) entry which is preliminary data.</text>
</comment>
<evidence type="ECO:0000256" key="1">
    <source>
        <dbReference type="ARBA" id="ARBA00004115"/>
    </source>
</evidence>
<keyword evidence="9 13" id="KW-1133">Transmembrane helix</keyword>
<dbReference type="GO" id="GO:0005789">
    <property type="term" value="C:endoplasmic reticulum membrane"/>
    <property type="evidence" value="ECO:0007669"/>
    <property type="project" value="UniProtKB-SubCell"/>
</dbReference>
<keyword evidence="11" id="KW-0675">Receptor</keyword>
<dbReference type="EMBL" id="JAHXZJ010000374">
    <property type="protein sequence ID" value="KAH0560389.1"/>
    <property type="molecule type" value="Genomic_DNA"/>
</dbReference>
<dbReference type="Pfam" id="PF25294">
    <property type="entry name" value="RENR_N"/>
    <property type="match status" value="1"/>
</dbReference>
<evidence type="ECO:0000256" key="12">
    <source>
        <dbReference type="SAM" id="MobiDB-lite"/>
    </source>
</evidence>
<dbReference type="GO" id="GO:0009897">
    <property type="term" value="C:external side of plasma membrane"/>
    <property type="evidence" value="ECO:0007669"/>
    <property type="project" value="TreeGrafter"/>
</dbReference>
<evidence type="ECO:0000256" key="6">
    <source>
        <dbReference type="ARBA" id="ARBA00022692"/>
    </source>
</evidence>
<feature type="signal peptide" evidence="14">
    <location>
        <begin position="1"/>
        <end position="17"/>
    </location>
</feature>
<feature type="domain" description="Renin receptor-like C-terminal transmembrane spanning segment" evidence="15">
    <location>
        <begin position="353"/>
        <end position="418"/>
    </location>
</feature>
<organism evidence="17 18">
    <name type="scientific">Cotesia glomerata</name>
    <name type="common">Lepidopteran parasitic wasp</name>
    <name type="synonym">Apanteles glomeratus</name>
    <dbReference type="NCBI Taxonomy" id="32391"/>
    <lineage>
        <taxon>Eukaryota</taxon>
        <taxon>Metazoa</taxon>
        <taxon>Ecdysozoa</taxon>
        <taxon>Arthropoda</taxon>
        <taxon>Hexapoda</taxon>
        <taxon>Insecta</taxon>
        <taxon>Pterygota</taxon>
        <taxon>Neoptera</taxon>
        <taxon>Endopterygota</taxon>
        <taxon>Hymenoptera</taxon>
        <taxon>Apocrita</taxon>
        <taxon>Ichneumonoidea</taxon>
        <taxon>Braconidae</taxon>
        <taxon>Microgastrinae</taxon>
        <taxon>Cotesia</taxon>
    </lineage>
</organism>
<evidence type="ECO:0000256" key="3">
    <source>
        <dbReference type="ARBA" id="ARBA00004373"/>
    </source>
</evidence>
<dbReference type="PANTHER" id="PTHR13351:SF1">
    <property type="entry name" value="RENIN RECEPTOR"/>
    <property type="match status" value="1"/>
</dbReference>
<keyword evidence="7 14" id="KW-0732">Signal</keyword>
<evidence type="ECO:0000256" key="7">
    <source>
        <dbReference type="ARBA" id="ARBA00022729"/>
    </source>
</evidence>
<evidence type="ECO:0000256" key="9">
    <source>
        <dbReference type="ARBA" id="ARBA00022989"/>
    </source>
</evidence>
<dbReference type="GO" id="GO:0038023">
    <property type="term" value="F:signaling receptor activity"/>
    <property type="evidence" value="ECO:0007669"/>
    <property type="project" value="InterPro"/>
</dbReference>
<evidence type="ECO:0000256" key="14">
    <source>
        <dbReference type="SAM" id="SignalP"/>
    </source>
</evidence>
<dbReference type="AlphaFoldDB" id="A0AAV7IX94"/>
<dbReference type="InterPro" id="IPR056780">
    <property type="entry name" value="Renin_r_C"/>
</dbReference>
<dbReference type="InterPro" id="IPR057318">
    <property type="entry name" value="RENR_N"/>
</dbReference>
<evidence type="ECO:0000313" key="17">
    <source>
        <dbReference type="EMBL" id="KAH0560389.1"/>
    </source>
</evidence>
<evidence type="ECO:0000256" key="13">
    <source>
        <dbReference type="SAM" id="Phobius"/>
    </source>
</evidence>
<dbReference type="Proteomes" id="UP000826195">
    <property type="component" value="Unassembled WGS sequence"/>
</dbReference>
<evidence type="ECO:0000256" key="8">
    <source>
        <dbReference type="ARBA" id="ARBA00022824"/>
    </source>
</evidence>
<sequence length="419" mass="46654">MLKIALLTLCTLASVYCDGDFVILHSPESVKFKGSEQINQTLLKEVFTGILGYTVRKRHQWQGVEITDPFNPPEAVVSIAVEGVDSLDSQRGQRFPLIVDEVEETTWQAVSRRLGGRDNNNTLVRICVGDGVNALGQSALGELKPIALDESSVKFLDPKIEEDRKFIEEIQLLRAIAQHVPSTVTANSKPDIYWLVVSGLQPLIELHGKNSQTVQEAFNLLNRVLDDISNAFIEVYNGDVVIAAFTNDANKVRNTRSVESLRVRRAEPASTESSASSEKPQDSTSTPLTSTPNEETMEDKLNAEETESNKGVSENTNQPISTTELNTNINEHTDSSDELNYQHEVQSMTGQVDKPVELKDVNLAKKYSANYPVIFNIFLWFSIIFVFSLIAICIAIADMDPGRDSIIYRMTSNRMKKDN</sequence>
<feature type="compositionally biased region" description="Low complexity" evidence="12">
    <location>
        <begin position="268"/>
        <end position="278"/>
    </location>
</feature>
<evidence type="ECO:0000313" key="18">
    <source>
        <dbReference type="Proteomes" id="UP000826195"/>
    </source>
</evidence>
<evidence type="ECO:0000256" key="10">
    <source>
        <dbReference type="ARBA" id="ARBA00023136"/>
    </source>
</evidence>
<gene>
    <name evidence="17" type="ORF">KQX54_004123</name>
</gene>
<name>A0AAV7IX94_COTGL</name>
<evidence type="ECO:0000256" key="4">
    <source>
        <dbReference type="ARBA" id="ARBA00022475"/>
    </source>
</evidence>
<feature type="domain" description="Renin receptor N-terminal" evidence="16">
    <location>
        <begin position="18"/>
        <end position="248"/>
    </location>
</feature>
<evidence type="ECO:0000256" key="5">
    <source>
        <dbReference type="ARBA" id="ARBA00022685"/>
    </source>
</evidence>
<feature type="chain" id="PRO_5043361470" description="Renin receptor" evidence="14">
    <location>
        <begin position="18"/>
        <end position="419"/>
    </location>
</feature>
<feature type="transmembrane region" description="Helical" evidence="13">
    <location>
        <begin position="373"/>
        <end position="397"/>
    </location>
</feature>
<keyword evidence="8" id="KW-0256">Endoplasmic reticulum</keyword>
<evidence type="ECO:0000259" key="16">
    <source>
        <dbReference type="Pfam" id="PF25294"/>
    </source>
</evidence>
<evidence type="ECO:0000256" key="2">
    <source>
        <dbReference type="ARBA" id="ARBA00004251"/>
    </source>
</evidence>